<dbReference type="EMBL" id="UINC01016833">
    <property type="protein sequence ID" value="SVA69785.1"/>
    <property type="molecule type" value="Genomic_DNA"/>
</dbReference>
<sequence length="924" mass="96574">EDEAGNQTAFTLTTFIIDATNPTGAITAQITSPAKDNTSSISVRASDAVSSGANQITVTATATISGNPGITVYLSEDNGNTFATSVAITGANTPEALVIAKLSDGTGLPDGTYTDLKFVFTDQASNSSGPVTADSFIIDNTQPSGNEVTAVPTPRNDQTPAVEIRGNDNISIGTDKLKVSAASVAHGITLYLQKSGSGDFLASQNMNGGNTNTTFVLASTIGGSDLDEGTYSDVIITIEDEAGNQTAFTLTTFIIDVTNPTGSQVEAVLPTPGSDSTPDLKIKASDDISDGTNEITVTATVTGVTPVYLDKDGNPPFTTSILINGDDLGVTIYLASDGSGSGLPDGTYNDLVVTFTDEATNSFPQSAFNTFVIDAVGPILNGADIYVSNFTSPDEITLTFNEDLKVGPAANVANYIVTNSAENITYNIVSATHLAPAHPNKVTLVLATEDPANNTTYITNADIDAHIKVTPQPGITDELGNAYSNGTVTHAGGHSKDMLPPAISTNRFNTLNQPHTLVVTFSDKMNQTQAQDINNYTVRCTSPSVITYSLASASLNNNIVTLTLATVDPADNTTFIHNDNKTSVQLIPNANLTDLAGNQTPTSTSNSTELSADDTGPTLAAADIDVDNSVNPNTVTLTFNEKLSKTIAENRASYVIYYPVLATVYTISTTVNPVLTDNVVVISLDPVDASDPLTYITNPQIDAHIRVFPFSVEDVVGNGYSPVGIRITELNGTHTKDETAPTVTSVSSATANGTYHRDHSIDITVHMNEPIFVVSGAPRLTLETGLGGQYPDDAIAVYNAAGNGTTSLRFTYTVKTGEYSLDLEYESTTALELNGASITDLYENAVTSFTLPALASATSLAGTGIGSGSDIVIKTITATANMKTGPAMPGYMNGDNQMEIIVQAYGPDIADYDGGEIQPFVVFT</sequence>
<evidence type="ECO:0000256" key="2">
    <source>
        <dbReference type="SAM" id="MobiDB-lite"/>
    </source>
</evidence>
<feature type="region of interest" description="Disordered" evidence="2">
    <location>
        <begin position="594"/>
        <end position="616"/>
    </location>
</feature>
<proteinExistence type="predicted"/>
<dbReference type="AlphaFoldDB" id="A0A381XYI5"/>
<protein>
    <recommendedName>
        <fullName evidence="4">Bacterial Ig-like domain-containing protein</fullName>
    </recommendedName>
</protein>
<feature type="non-terminal residue" evidence="3">
    <location>
        <position position="1"/>
    </location>
</feature>
<feature type="compositionally biased region" description="Polar residues" evidence="2">
    <location>
        <begin position="594"/>
        <end position="610"/>
    </location>
</feature>
<evidence type="ECO:0008006" key="4">
    <source>
        <dbReference type="Google" id="ProtNLM"/>
    </source>
</evidence>
<gene>
    <name evidence="3" type="ORF">METZ01_LOCUS122639</name>
</gene>
<organism evidence="3">
    <name type="scientific">marine metagenome</name>
    <dbReference type="NCBI Taxonomy" id="408172"/>
    <lineage>
        <taxon>unclassified sequences</taxon>
        <taxon>metagenomes</taxon>
        <taxon>ecological metagenomes</taxon>
    </lineage>
</organism>
<reference evidence="3" key="1">
    <citation type="submission" date="2018-05" db="EMBL/GenBank/DDBJ databases">
        <authorList>
            <person name="Lanie J.A."/>
            <person name="Ng W.-L."/>
            <person name="Kazmierczak K.M."/>
            <person name="Andrzejewski T.M."/>
            <person name="Davidsen T.M."/>
            <person name="Wayne K.J."/>
            <person name="Tettelin H."/>
            <person name="Glass J.I."/>
            <person name="Rusch D."/>
            <person name="Podicherti R."/>
            <person name="Tsui H.-C.T."/>
            <person name="Winkler M.E."/>
        </authorList>
    </citation>
    <scope>NUCLEOTIDE SEQUENCE</scope>
</reference>
<evidence type="ECO:0000256" key="1">
    <source>
        <dbReference type="ARBA" id="ARBA00022729"/>
    </source>
</evidence>
<feature type="non-terminal residue" evidence="3">
    <location>
        <position position="924"/>
    </location>
</feature>
<dbReference type="Gene3D" id="2.60.40.1220">
    <property type="match status" value="1"/>
</dbReference>
<evidence type="ECO:0000313" key="3">
    <source>
        <dbReference type="EMBL" id="SVA69785.1"/>
    </source>
</evidence>
<dbReference type="InterPro" id="IPR014755">
    <property type="entry name" value="Cu-Rt/internalin_Ig-like"/>
</dbReference>
<keyword evidence="1" id="KW-0732">Signal</keyword>
<name>A0A381XYI5_9ZZZZ</name>
<accession>A0A381XYI5</accession>